<proteinExistence type="predicted"/>
<protein>
    <submittedName>
        <fullName evidence="1">Uncharacterized protein</fullName>
    </submittedName>
</protein>
<dbReference type="Proteomes" id="UP000694892">
    <property type="component" value="Chromosome 3S"/>
</dbReference>
<reference evidence="2" key="1">
    <citation type="journal article" date="2016" name="Nature">
        <title>Genome evolution in the allotetraploid frog Xenopus laevis.</title>
        <authorList>
            <person name="Session A.M."/>
            <person name="Uno Y."/>
            <person name="Kwon T."/>
            <person name="Chapman J.A."/>
            <person name="Toyoda A."/>
            <person name="Takahashi S."/>
            <person name="Fukui A."/>
            <person name="Hikosaka A."/>
            <person name="Suzuki A."/>
            <person name="Kondo M."/>
            <person name="van Heeringen S.J."/>
            <person name="Quigley I."/>
            <person name="Heinz S."/>
            <person name="Ogino H."/>
            <person name="Ochi H."/>
            <person name="Hellsten U."/>
            <person name="Lyons J.B."/>
            <person name="Simakov O."/>
            <person name="Putnam N."/>
            <person name="Stites J."/>
            <person name="Kuroki Y."/>
            <person name="Tanaka T."/>
            <person name="Michiue T."/>
            <person name="Watanabe M."/>
            <person name="Bogdanovic O."/>
            <person name="Lister R."/>
            <person name="Georgiou G."/>
            <person name="Paranjpe S.S."/>
            <person name="van Kruijsbergen I."/>
            <person name="Shu S."/>
            <person name="Carlson J."/>
            <person name="Kinoshita T."/>
            <person name="Ohta Y."/>
            <person name="Mawaribuchi S."/>
            <person name="Jenkins J."/>
            <person name="Grimwood J."/>
            <person name="Schmutz J."/>
            <person name="Mitros T."/>
            <person name="Mozaffari S.V."/>
            <person name="Suzuki Y."/>
            <person name="Haramoto Y."/>
            <person name="Yamamoto T.S."/>
            <person name="Takagi C."/>
            <person name="Heald R."/>
            <person name="Miller K."/>
            <person name="Haudenschild C."/>
            <person name="Kitzman J."/>
            <person name="Nakayama T."/>
            <person name="Izutsu Y."/>
            <person name="Robert J."/>
            <person name="Fortriede J."/>
            <person name="Burns K."/>
            <person name="Lotay V."/>
            <person name="Karimi K."/>
            <person name="Yasuoka Y."/>
            <person name="Dichmann D.S."/>
            <person name="Flajnik M.F."/>
            <person name="Houston D.W."/>
            <person name="Shendure J."/>
            <person name="DuPasquier L."/>
            <person name="Vize P.D."/>
            <person name="Zorn A.M."/>
            <person name="Ito M."/>
            <person name="Marcotte E.M."/>
            <person name="Wallingford J.B."/>
            <person name="Ito Y."/>
            <person name="Asashima M."/>
            <person name="Ueno N."/>
            <person name="Matsuda Y."/>
            <person name="Veenstra G.J."/>
            <person name="Fujiyama A."/>
            <person name="Harland R.M."/>
            <person name="Taira M."/>
            <person name="Rokhsar D.S."/>
        </authorList>
    </citation>
    <scope>NUCLEOTIDE SEQUENCE [LARGE SCALE GENOMIC DNA]</scope>
    <source>
        <strain evidence="2">J</strain>
    </source>
</reference>
<name>A0A974D8W8_XENLA</name>
<dbReference type="EMBL" id="CM004471">
    <property type="protein sequence ID" value="OCT87397.1"/>
    <property type="molecule type" value="Genomic_DNA"/>
</dbReference>
<dbReference type="AlphaFoldDB" id="A0A974D8W8"/>
<gene>
    <name evidence="1" type="ORF">XELAEV_18021097mg</name>
</gene>
<evidence type="ECO:0000313" key="1">
    <source>
        <dbReference type="EMBL" id="OCT87397.1"/>
    </source>
</evidence>
<dbReference type="PROSITE" id="PS51257">
    <property type="entry name" value="PROKAR_LIPOPROTEIN"/>
    <property type="match status" value="1"/>
</dbReference>
<organism evidence="1 2">
    <name type="scientific">Xenopus laevis</name>
    <name type="common">African clawed frog</name>
    <dbReference type="NCBI Taxonomy" id="8355"/>
    <lineage>
        <taxon>Eukaryota</taxon>
        <taxon>Metazoa</taxon>
        <taxon>Chordata</taxon>
        <taxon>Craniata</taxon>
        <taxon>Vertebrata</taxon>
        <taxon>Euteleostomi</taxon>
        <taxon>Amphibia</taxon>
        <taxon>Batrachia</taxon>
        <taxon>Anura</taxon>
        <taxon>Pipoidea</taxon>
        <taxon>Pipidae</taxon>
        <taxon>Xenopodinae</taxon>
        <taxon>Xenopus</taxon>
        <taxon>Xenopus</taxon>
    </lineage>
</organism>
<accession>A0A974D8W8</accession>
<sequence length="94" mass="10930">MYYKSCVLAKNLLQSINNAAILSCNIVYYLRYLTIQNFSIQIHIQRQHYLLKKETVFVTHSTKNRLHSIGHLDLMDPNRIASLSTVLLFAEVFS</sequence>
<evidence type="ECO:0000313" key="2">
    <source>
        <dbReference type="Proteomes" id="UP000694892"/>
    </source>
</evidence>